<dbReference type="Proteomes" id="UP000199315">
    <property type="component" value="Unassembled WGS sequence"/>
</dbReference>
<sequence>MSDAMSSAIGLFTSSAYDGDGKARYIVLLTDGQGTYRTVYTTKAKDNGIRSKIAAALGSRILNFKLDDKDIAVHSQVDTWQEIWGYNDFYDLVFRTGTNGNMRDEKFQFKGEYID</sequence>
<gene>
    <name evidence="1" type="ORF">SAMN05421730_101021</name>
</gene>
<dbReference type="AlphaFoldDB" id="A0A1D3TTM5"/>
<proteinExistence type="predicted"/>
<organism evidence="1 2">
    <name type="scientific">Anaerobium acetethylicum</name>
    <dbReference type="NCBI Taxonomy" id="1619234"/>
    <lineage>
        <taxon>Bacteria</taxon>
        <taxon>Bacillati</taxon>
        <taxon>Bacillota</taxon>
        <taxon>Clostridia</taxon>
        <taxon>Lachnospirales</taxon>
        <taxon>Lachnospiraceae</taxon>
        <taxon>Anaerobium</taxon>
    </lineage>
</organism>
<dbReference type="EMBL" id="FMKA01000010">
    <property type="protein sequence ID" value="SCP97354.1"/>
    <property type="molecule type" value="Genomic_DNA"/>
</dbReference>
<keyword evidence="2" id="KW-1185">Reference proteome</keyword>
<reference evidence="1 2" key="1">
    <citation type="submission" date="2016-09" db="EMBL/GenBank/DDBJ databases">
        <authorList>
            <person name="Capua I."/>
            <person name="De Benedictis P."/>
            <person name="Joannis T."/>
            <person name="Lombin L.H."/>
            <person name="Cattoli G."/>
        </authorList>
    </citation>
    <scope>NUCLEOTIDE SEQUENCE [LARGE SCALE GENOMIC DNA]</scope>
    <source>
        <strain evidence="1 2">GluBS11</strain>
    </source>
</reference>
<name>A0A1D3TTM5_9FIRM</name>
<evidence type="ECO:0000313" key="1">
    <source>
        <dbReference type="EMBL" id="SCP97354.1"/>
    </source>
</evidence>
<evidence type="ECO:0000313" key="2">
    <source>
        <dbReference type="Proteomes" id="UP000199315"/>
    </source>
</evidence>
<dbReference type="STRING" id="1619234.SAMN05421730_101021"/>
<protein>
    <submittedName>
        <fullName evidence="1">Uncharacterized protein</fullName>
    </submittedName>
</protein>
<accession>A0A1D3TTM5</accession>